<dbReference type="OrthoDB" id="7365316at2"/>
<gene>
    <name evidence="3" type="ORF">FBZ90_104193</name>
</gene>
<name>A0A560HBR8_9PROT</name>
<keyword evidence="4" id="KW-1185">Reference proteome</keyword>
<feature type="region of interest" description="Disordered" evidence="1">
    <location>
        <begin position="85"/>
        <end position="109"/>
    </location>
</feature>
<evidence type="ECO:0000313" key="4">
    <source>
        <dbReference type="Proteomes" id="UP000315751"/>
    </source>
</evidence>
<evidence type="ECO:0000256" key="1">
    <source>
        <dbReference type="SAM" id="MobiDB-lite"/>
    </source>
</evidence>
<dbReference type="EMBL" id="VITR01000004">
    <property type="protein sequence ID" value="TWB43805.1"/>
    <property type="molecule type" value="Genomic_DNA"/>
</dbReference>
<comment type="caution">
    <text evidence="3">The sequence shown here is derived from an EMBL/GenBank/DDBJ whole genome shotgun (WGS) entry which is preliminary data.</text>
</comment>
<protein>
    <submittedName>
        <fullName evidence="3">Uncharacterized protein</fullName>
    </submittedName>
</protein>
<accession>A0A560HBR8</accession>
<evidence type="ECO:0000256" key="2">
    <source>
        <dbReference type="SAM" id="SignalP"/>
    </source>
</evidence>
<reference evidence="3 4" key="1">
    <citation type="submission" date="2019-06" db="EMBL/GenBank/DDBJ databases">
        <title>Genomic Encyclopedia of Type Strains, Phase IV (KMG-V): Genome sequencing to study the core and pangenomes of soil and plant-associated prokaryotes.</title>
        <authorList>
            <person name="Whitman W."/>
        </authorList>
    </citation>
    <scope>NUCLEOTIDE SEQUENCE [LARGE SCALE GENOMIC DNA]</scope>
    <source>
        <strain evidence="3 4">BR 11622</strain>
    </source>
</reference>
<proteinExistence type="predicted"/>
<sequence length="126" mass="13173">MRRSVLILASVALTGVAVLLSPGAEAQDTGNSTDSPVAGPAVPPALTDELPREIIITPRVLPTPEEEKAYHDTEYARLKVMFGPLELPPPSRGDSLSRDGTQNTGTLAGPKAVNCADIVACYAPPK</sequence>
<feature type="region of interest" description="Disordered" evidence="1">
    <location>
        <begin position="24"/>
        <end position="45"/>
    </location>
</feature>
<keyword evidence="2" id="KW-0732">Signal</keyword>
<organism evidence="3 4">
    <name type="scientific">Nitrospirillum amazonense</name>
    <dbReference type="NCBI Taxonomy" id="28077"/>
    <lineage>
        <taxon>Bacteria</taxon>
        <taxon>Pseudomonadati</taxon>
        <taxon>Pseudomonadota</taxon>
        <taxon>Alphaproteobacteria</taxon>
        <taxon>Rhodospirillales</taxon>
        <taxon>Azospirillaceae</taxon>
        <taxon>Nitrospirillum</taxon>
    </lineage>
</organism>
<evidence type="ECO:0000313" key="3">
    <source>
        <dbReference type="EMBL" id="TWB43805.1"/>
    </source>
</evidence>
<dbReference type="AlphaFoldDB" id="A0A560HBR8"/>
<dbReference type="RefSeq" id="WP_145730858.1">
    <property type="nucleotide sequence ID" value="NZ_VITR01000004.1"/>
</dbReference>
<dbReference type="Proteomes" id="UP000315751">
    <property type="component" value="Unassembled WGS sequence"/>
</dbReference>
<feature type="signal peptide" evidence="2">
    <location>
        <begin position="1"/>
        <end position="26"/>
    </location>
</feature>
<feature type="chain" id="PRO_5021839937" evidence="2">
    <location>
        <begin position="27"/>
        <end position="126"/>
    </location>
</feature>